<dbReference type="GO" id="GO:0004518">
    <property type="term" value="F:nuclease activity"/>
    <property type="evidence" value="ECO:0007669"/>
    <property type="project" value="UniProtKB-KW"/>
</dbReference>
<dbReference type="EMBL" id="QKQP01000002">
    <property type="protein sequence ID" value="PZD81268.1"/>
    <property type="molecule type" value="Genomic_DNA"/>
</dbReference>
<gene>
    <name evidence="9" type="ORF">DN052_08285</name>
</gene>
<dbReference type="RefSeq" id="WP_031572884.1">
    <property type="nucleotide sequence ID" value="NZ_AP025160.1"/>
</dbReference>
<evidence type="ECO:0000313" key="9">
    <source>
        <dbReference type="EMBL" id="PZD81268.1"/>
    </source>
</evidence>
<dbReference type="CDD" id="cd18738">
    <property type="entry name" value="PIN_VapC4-5_FitB-like"/>
    <property type="match status" value="1"/>
</dbReference>
<comment type="cofactor">
    <cofactor evidence="1">
        <name>Mg(2+)</name>
        <dbReference type="ChEBI" id="CHEBI:18420"/>
    </cofactor>
</comment>
<keyword evidence="5" id="KW-0378">Hydrolase</keyword>
<dbReference type="Gene3D" id="3.40.50.1010">
    <property type="entry name" value="5'-nuclease"/>
    <property type="match status" value="1"/>
</dbReference>
<comment type="similarity">
    <text evidence="7">Belongs to the PINc/VapC protein family.</text>
</comment>
<dbReference type="InterPro" id="IPR050556">
    <property type="entry name" value="Type_II_TA_system_RNase"/>
</dbReference>
<dbReference type="Pfam" id="PF01850">
    <property type="entry name" value="PIN"/>
    <property type="match status" value="1"/>
</dbReference>
<feature type="domain" description="PIN" evidence="8">
    <location>
        <begin position="1"/>
        <end position="107"/>
    </location>
</feature>
<evidence type="ECO:0000256" key="3">
    <source>
        <dbReference type="ARBA" id="ARBA00022722"/>
    </source>
</evidence>
<dbReference type="AlphaFoldDB" id="A0A2W1K369"/>
<dbReference type="PANTHER" id="PTHR33653">
    <property type="entry name" value="RIBONUCLEASE VAPC2"/>
    <property type="match status" value="1"/>
</dbReference>
<protein>
    <submittedName>
        <fullName evidence="9">Type II toxin-antitoxin system VapC family toxin</fullName>
    </submittedName>
</protein>
<comment type="caution">
    <text evidence="9">The sequence shown here is derived from an EMBL/GenBank/DDBJ whole genome shotgun (WGS) entry which is preliminary data.</text>
</comment>
<dbReference type="PANTHER" id="PTHR33653:SF1">
    <property type="entry name" value="RIBONUCLEASE VAPC2"/>
    <property type="match status" value="1"/>
</dbReference>
<keyword evidence="4" id="KW-0479">Metal-binding</keyword>
<evidence type="ECO:0000313" key="10">
    <source>
        <dbReference type="Proteomes" id="UP000248886"/>
    </source>
</evidence>
<evidence type="ECO:0000256" key="1">
    <source>
        <dbReference type="ARBA" id="ARBA00001946"/>
    </source>
</evidence>
<evidence type="ECO:0000256" key="2">
    <source>
        <dbReference type="ARBA" id="ARBA00022649"/>
    </source>
</evidence>
<dbReference type="GO" id="GO:0046872">
    <property type="term" value="F:metal ion binding"/>
    <property type="evidence" value="ECO:0007669"/>
    <property type="project" value="UniProtKB-KW"/>
</dbReference>
<name>A0A2W1K369_ACIFR</name>
<dbReference type="GO" id="GO:0016787">
    <property type="term" value="F:hydrolase activity"/>
    <property type="evidence" value="ECO:0007669"/>
    <property type="project" value="UniProtKB-KW"/>
</dbReference>
<proteinExistence type="inferred from homology"/>
<dbReference type="SUPFAM" id="SSF88723">
    <property type="entry name" value="PIN domain-like"/>
    <property type="match status" value="1"/>
</dbReference>
<reference evidence="9 10" key="1">
    <citation type="submission" date="2018-06" db="EMBL/GenBank/DDBJ databases">
        <title>Draft sequence of Acidithiobacillus ferrooxidans CCM 4253.</title>
        <authorList>
            <person name="Moya-Beltran A."/>
            <person name="Castro M."/>
            <person name="Covarrubias P.C."/>
            <person name="Issotta F."/>
            <person name="Janiczek O."/>
            <person name="Mandl M."/>
            <person name="Kucera J."/>
            <person name="Quatrini R."/>
        </authorList>
    </citation>
    <scope>NUCLEOTIDE SEQUENCE [LARGE SCALE GENOMIC DNA]</scope>
    <source>
        <strain evidence="9 10">CCM 4253</strain>
    </source>
</reference>
<evidence type="ECO:0000256" key="4">
    <source>
        <dbReference type="ARBA" id="ARBA00022723"/>
    </source>
</evidence>
<keyword evidence="3" id="KW-0540">Nuclease</keyword>
<evidence type="ECO:0000256" key="6">
    <source>
        <dbReference type="ARBA" id="ARBA00022842"/>
    </source>
</evidence>
<dbReference type="InterPro" id="IPR029060">
    <property type="entry name" value="PIN-like_dom_sf"/>
</dbReference>
<evidence type="ECO:0000256" key="5">
    <source>
        <dbReference type="ARBA" id="ARBA00022801"/>
    </source>
</evidence>
<keyword evidence="6" id="KW-0460">Magnesium</keyword>
<dbReference type="OrthoDB" id="459334at2"/>
<dbReference type="Proteomes" id="UP000248886">
    <property type="component" value="Unassembled WGS sequence"/>
</dbReference>
<keyword evidence="2" id="KW-1277">Toxin-antitoxin system</keyword>
<evidence type="ECO:0000259" key="8">
    <source>
        <dbReference type="Pfam" id="PF01850"/>
    </source>
</evidence>
<organism evidence="9 10">
    <name type="scientific">Acidithiobacillus ferrooxidans</name>
    <name type="common">Thiobacillus ferrooxidans</name>
    <dbReference type="NCBI Taxonomy" id="920"/>
    <lineage>
        <taxon>Bacteria</taxon>
        <taxon>Pseudomonadati</taxon>
        <taxon>Pseudomonadota</taxon>
        <taxon>Acidithiobacillia</taxon>
        <taxon>Acidithiobacillales</taxon>
        <taxon>Acidithiobacillaceae</taxon>
        <taxon>Acidithiobacillus</taxon>
    </lineage>
</organism>
<sequence>MLIDSNLIIYATQAQHQALRSWLVAHASHYSAITRLETLGYPNLQEAEQQAIMAILDQLELLMIGSVTMELAIALRRQRKMTLGDALIAATCLEHQLPLASANEKDFTWINGLIIHNPLRQEAHGKQNG</sequence>
<accession>A0A2W1K369</accession>
<evidence type="ECO:0000256" key="7">
    <source>
        <dbReference type="ARBA" id="ARBA00038093"/>
    </source>
</evidence>
<dbReference type="InterPro" id="IPR002716">
    <property type="entry name" value="PIN_dom"/>
</dbReference>